<dbReference type="GO" id="GO:0003700">
    <property type="term" value="F:DNA-binding transcription factor activity"/>
    <property type="evidence" value="ECO:0007669"/>
    <property type="project" value="InterPro"/>
</dbReference>
<evidence type="ECO:0000256" key="3">
    <source>
        <dbReference type="ARBA" id="ARBA00023125"/>
    </source>
</evidence>
<dbReference type="InterPro" id="IPR051081">
    <property type="entry name" value="HTH_MetalResp_TranReg"/>
</dbReference>
<sequence>MNQQELSIKIAQILKNIANSIRLQCLCLLLDGKKNVSELLEKIDISQSALSQHLILLKNKGILKDEKVGKFIYYSILDEQTVEILGFLKKICSKD</sequence>
<dbReference type="PANTHER" id="PTHR33154:SF18">
    <property type="entry name" value="ARSENICAL RESISTANCE OPERON REPRESSOR"/>
    <property type="match status" value="1"/>
</dbReference>
<protein>
    <submittedName>
        <fullName evidence="6">Transcriptional regulator ArsR family</fullName>
    </submittedName>
</protein>
<dbReference type="Pfam" id="PF01022">
    <property type="entry name" value="HTH_5"/>
    <property type="match status" value="1"/>
</dbReference>
<accession>A0A5B8XDK6</accession>
<keyword evidence="1" id="KW-0059">Arsenical resistance</keyword>
<keyword evidence="3" id="KW-0238">DNA-binding</keyword>
<dbReference type="CDD" id="cd00090">
    <property type="entry name" value="HTH_ARSR"/>
    <property type="match status" value="1"/>
</dbReference>
<dbReference type="InterPro" id="IPR001845">
    <property type="entry name" value="HTH_ArsR_DNA-bd_dom"/>
</dbReference>
<dbReference type="OrthoDB" id="9804742at2"/>
<organism evidence="6 7">
    <name type="scientific">Candidatus Deianiraea vastatrix</name>
    <dbReference type="NCBI Taxonomy" id="2163644"/>
    <lineage>
        <taxon>Bacteria</taxon>
        <taxon>Pseudomonadati</taxon>
        <taxon>Pseudomonadota</taxon>
        <taxon>Alphaproteobacteria</taxon>
        <taxon>Rickettsiales</taxon>
        <taxon>Candidatus Deianiraeaceae</taxon>
        <taxon>Candidatus Deianiraea</taxon>
    </lineage>
</organism>
<dbReference type="GO" id="GO:0046685">
    <property type="term" value="P:response to arsenic-containing substance"/>
    <property type="evidence" value="ECO:0007669"/>
    <property type="project" value="UniProtKB-KW"/>
</dbReference>
<dbReference type="Gene3D" id="1.10.10.10">
    <property type="entry name" value="Winged helix-like DNA-binding domain superfamily/Winged helix DNA-binding domain"/>
    <property type="match status" value="1"/>
</dbReference>
<keyword evidence="7" id="KW-1185">Reference proteome</keyword>
<dbReference type="PROSITE" id="PS50987">
    <property type="entry name" value="HTH_ARSR_2"/>
    <property type="match status" value="1"/>
</dbReference>
<dbReference type="GO" id="GO:0003677">
    <property type="term" value="F:DNA binding"/>
    <property type="evidence" value="ECO:0007669"/>
    <property type="project" value="UniProtKB-KW"/>
</dbReference>
<evidence type="ECO:0000313" key="7">
    <source>
        <dbReference type="Proteomes" id="UP000321934"/>
    </source>
</evidence>
<dbReference type="PANTHER" id="PTHR33154">
    <property type="entry name" value="TRANSCRIPTIONAL REGULATOR, ARSR FAMILY"/>
    <property type="match status" value="1"/>
</dbReference>
<dbReference type="PRINTS" id="PR00778">
    <property type="entry name" value="HTHARSR"/>
</dbReference>
<dbReference type="InterPro" id="IPR036390">
    <property type="entry name" value="WH_DNA-bd_sf"/>
</dbReference>
<feature type="domain" description="HTH arsR-type" evidence="5">
    <location>
        <begin position="2"/>
        <end position="95"/>
    </location>
</feature>
<evidence type="ECO:0000256" key="4">
    <source>
        <dbReference type="ARBA" id="ARBA00023163"/>
    </source>
</evidence>
<dbReference type="NCBIfam" id="NF033788">
    <property type="entry name" value="HTH_metalloreg"/>
    <property type="match status" value="1"/>
</dbReference>
<reference evidence="6 7" key="1">
    <citation type="journal article" date="2019" name="ISME J.">
        <title>Deianiraea, an extracellular bacterium associated with the ciliate Paramecium, suggests an alternative scenario for the evolution of Rickettsiales.</title>
        <authorList>
            <person name="Castelli M."/>
            <person name="Sabaneyeva E."/>
            <person name="Lanzoni O."/>
            <person name="Lebedeva N."/>
            <person name="Floriano A.M."/>
            <person name="Gaiarsa S."/>
            <person name="Benken K."/>
            <person name="Modeo L."/>
            <person name="Bandi C."/>
            <person name="Potekhin A."/>
            <person name="Sassera D."/>
            <person name="Petroni G."/>
        </authorList>
    </citation>
    <scope>NUCLEOTIDE SEQUENCE [LARGE SCALE GENOMIC DNA]</scope>
    <source>
        <strain evidence="6">CyL4-1</strain>
    </source>
</reference>
<evidence type="ECO:0000256" key="2">
    <source>
        <dbReference type="ARBA" id="ARBA00023015"/>
    </source>
</evidence>
<evidence type="ECO:0000313" key="6">
    <source>
        <dbReference type="EMBL" id="QED23353.1"/>
    </source>
</evidence>
<name>A0A5B8XDK6_9RICK</name>
<evidence type="ECO:0000259" key="5">
    <source>
        <dbReference type="PROSITE" id="PS50987"/>
    </source>
</evidence>
<dbReference type="RefSeq" id="WP_146820632.1">
    <property type="nucleotide sequence ID" value="NZ_CP029077.1"/>
</dbReference>
<dbReference type="AlphaFoldDB" id="A0A5B8XDK6"/>
<dbReference type="InterPro" id="IPR011991">
    <property type="entry name" value="ArsR-like_HTH"/>
</dbReference>
<dbReference type="InterPro" id="IPR036388">
    <property type="entry name" value="WH-like_DNA-bd_sf"/>
</dbReference>
<keyword evidence="4" id="KW-0804">Transcription</keyword>
<dbReference type="EMBL" id="CP029077">
    <property type="protein sequence ID" value="QED23353.1"/>
    <property type="molecule type" value="Genomic_DNA"/>
</dbReference>
<proteinExistence type="predicted"/>
<keyword evidence="2" id="KW-0805">Transcription regulation</keyword>
<dbReference type="Proteomes" id="UP000321934">
    <property type="component" value="Chromosome"/>
</dbReference>
<dbReference type="SUPFAM" id="SSF46785">
    <property type="entry name" value="Winged helix' DNA-binding domain"/>
    <property type="match status" value="1"/>
</dbReference>
<evidence type="ECO:0000256" key="1">
    <source>
        <dbReference type="ARBA" id="ARBA00022849"/>
    </source>
</evidence>
<gene>
    <name evidence="6" type="ORF">Deia_00558</name>
</gene>
<dbReference type="SMART" id="SM00418">
    <property type="entry name" value="HTH_ARSR"/>
    <property type="match status" value="1"/>
</dbReference>